<keyword evidence="6" id="KW-0808">Transferase</keyword>
<evidence type="ECO:0000256" key="12">
    <source>
        <dbReference type="SAM" id="Phobius"/>
    </source>
</evidence>
<comment type="caution">
    <text evidence="14">The sequence shown here is derived from an EMBL/GenBank/DDBJ whole genome shotgun (WGS) entry which is preliminary data.</text>
</comment>
<dbReference type="InterPro" id="IPR003594">
    <property type="entry name" value="HATPase_dom"/>
</dbReference>
<evidence type="ECO:0000256" key="8">
    <source>
        <dbReference type="ARBA" id="ARBA00022777"/>
    </source>
</evidence>
<evidence type="ECO:0000256" key="11">
    <source>
        <dbReference type="ARBA" id="ARBA00023136"/>
    </source>
</evidence>
<organism evidence="14 15">
    <name type="scientific">Clostridium senegalense</name>
    <dbReference type="NCBI Taxonomy" id="1465809"/>
    <lineage>
        <taxon>Bacteria</taxon>
        <taxon>Bacillati</taxon>
        <taxon>Bacillota</taxon>
        <taxon>Clostridia</taxon>
        <taxon>Eubacteriales</taxon>
        <taxon>Clostridiaceae</taxon>
        <taxon>Clostridium</taxon>
    </lineage>
</organism>
<dbReference type="EC" id="2.7.13.3" evidence="3"/>
<evidence type="ECO:0000256" key="9">
    <source>
        <dbReference type="ARBA" id="ARBA00022989"/>
    </source>
</evidence>
<evidence type="ECO:0000256" key="5">
    <source>
        <dbReference type="ARBA" id="ARBA00022553"/>
    </source>
</evidence>
<evidence type="ECO:0000256" key="3">
    <source>
        <dbReference type="ARBA" id="ARBA00012438"/>
    </source>
</evidence>
<evidence type="ECO:0000313" key="14">
    <source>
        <dbReference type="EMBL" id="NEU04291.1"/>
    </source>
</evidence>
<dbReference type="InterPro" id="IPR005467">
    <property type="entry name" value="His_kinase_dom"/>
</dbReference>
<feature type="transmembrane region" description="Helical" evidence="12">
    <location>
        <begin position="12"/>
        <end position="32"/>
    </location>
</feature>
<keyword evidence="15" id="KW-1185">Reference proteome</keyword>
<evidence type="ECO:0000256" key="6">
    <source>
        <dbReference type="ARBA" id="ARBA00022679"/>
    </source>
</evidence>
<feature type="domain" description="Histidine kinase" evidence="13">
    <location>
        <begin position="131"/>
        <end position="345"/>
    </location>
</feature>
<comment type="catalytic activity">
    <reaction evidence="1">
        <text>ATP + protein L-histidine = ADP + protein N-phospho-L-histidine.</text>
        <dbReference type="EC" id="2.7.13.3"/>
    </reaction>
</comment>
<dbReference type="InterPro" id="IPR004358">
    <property type="entry name" value="Sig_transdc_His_kin-like_C"/>
</dbReference>
<reference evidence="14 15" key="1">
    <citation type="submission" date="2020-02" db="EMBL/GenBank/DDBJ databases">
        <title>Genome assembly of a novel Clostridium senegalense strain.</title>
        <authorList>
            <person name="Gupta T.B."/>
            <person name="Jauregui R."/>
            <person name="Maclean P."/>
            <person name="Nawarathana A."/>
            <person name="Brightwell G."/>
        </authorList>
    </citation>
    <scope>NUCLEOTIDE SEQUENCE [LARGE SCALE GENOMIC DNA]</scope>
    <source>
        <strain evidence="14 15">AGRFS4</strain>
    </source>
</reference>
<evidence type="ECO:0000259" key="13">
    <source>
        <dbReference type="PROSITE" id="PS50109"/>
    </source>
</evidence>
<dbReference type="CDD" id="cd00082">
    <property type="entry name" value="HisKA"/>
    <property type="match status" value="1"/>
</dbReference>
<comment type="subcellular location">
    <subcellularLocation>
        <location evidence="2">Cell membrane</location>
        <topology evidence="2">Multi-pass membrane protein</topology>
    </subcellularLocation>
</comment>
<keyword evidence="10" id="KW-0902">Two-component regulatory system</keyword>
<keyword evidence="7 12" id="KW-0812">Transmembrane</keyword>
<evidence type="ECO:0000256" key="4">
    <source>
        <dbReference type="ARBA" id="ARBA00022475"/>
    </source>
</evidence>
<evidence type="ECO:0000256" key="1">
    <source>
        <dbReference type="ARBA" id="ARBA00000085"/>
    </source>
</evidence>
<name>A0A6M0H330_9CLOT</name>
<proteinExistence type="predicted"/>
<dbReference type="InterPro" id="IPR003661">
    <property type="entry name" value="HisK_dim/P_dom"/>
</dbReference>
<dbReference type="RefSeq" id="WP_199869455.1">
    <property type="nucleotide sequence ID" value="NZ_JAAGPU010000006.1"/>
</dbReference>
<keyword evidence="4" id="KW-1003">Cell membrane</keyword>
<dbReference type="AlphaFoldDB" id="A0A6M0H330"/>
<evidence type="ECO:0000313" key="15">
    <source>
        <dbReference type="Proteomes" id="UP000481872"/>
    </source>
</evidence>
<protein>
    <recommendedName>
        <fullName evidence="3">histidine kinase</fullName>
        <ecNumber evidence="3">2.7.13.3</ecNumber>
    </recommendedName>
</protein>
<accession>A0A6M0H330</accession>
<dbReference type="Gene3D" id="3.30.565.10">
    <property type="entry name" value="Histidine kinase-like ATPase, C-terminal domain"/>
    <property type="match status" value="1"/>
</dbReference>
<dbReference type="PRINTS" id="PR00344">
    <property type="entry name" value="BCTRLSENSOR"/>
</dbReference>
<sequence>MKLKDFFKDRIGYALIYFVSTSIVILIMYLTLIINKINLPKTNILYAFLVSTVLFIIFLLYDYFKNKSFYIQLSLMINLKDELDYMLNLDCTQTLEQRLYRNLLLKIYKIYGDKIGKYEEERKQYIYFINQWVHQIKTPVSVINLILQDQKNEEYRPIFDSLAEENEKISHCIEMMLYNTRLNEFNLDFNVESFNIISIVRNVINHNKKSLIRNFIFPKIIGNGDIIVETDKKWLFFVINQIFVNAIKYSKDSQKDKKYITFKINQEPTKVILSVADNGIGIPPQDLSRIFNAFFTGKNGRKIAESTGMGMYLSKKICDELGHDLLVESQENQGTTFSIVFHTGKNMFKL</sequence>
<dbReference type="PANTHER" id="PTHR45453">
    <property type="entry name" value="PHOSPHATE REGULON SENSOR PROTEIN PHOR"/>
    <property type="match status" value="1"/>
</dbReference>
<feature type="transmembrane region" description="Helical" evidence="12">
    <location>
        <begin position="44"/>
        <end position="64"/>
    </location>
</feature>
<dbReference type="InterPro" id="IPR036890">
    <property type="entry name" value="HATPase_C_sf"/>
</dbReference>
<evidence type="ECO:0000256" key="7">
    <source>
        <dbReference type="ARBA" id="ARBA00022692"/>
    </source>
</evidence>
<dbReference type="EMBL" id="JAAGPU010000006">
    <property type="protein sequence ID" value="NEU04291.1"/>
    <property type="molecule type" value="Genomic_DNA"/>
</dbReference>
<dbReference type="PANTHER" id="PTHR45453:SF2">
    <property type="entry name" value="HISTIDINE KINASE"/>
    <property type="match status" value="1"/>
</dbReference>
<dbReference type="Pfam" id="PF02518">
    <property type="entry name" value="HATPase_c"/>
    <property type="match status" value="1"/>
</dbReference>
<evidence type="ECO:0000256" key="10">
    <source>
        <dbReference type="ARBA" id="ARBA00023012"/>
    </source>
</evidence>
<keyword evidence="11 12" id="KW-0472">Membrane</keyword>
<evidence type="ECO:0000256" key="2">
    <source>
        <dbReference type="ARBA" id="ARBA00004651"/>
    </source>
</evidence>
<gene>
    <name evidence="14" type="ORF">G3M99_05320</name>
</gene>
<dbReference type="GO" id="GO:0000155">
    <property type="term" value="F:phosphorelay sensor kinase activity"/>
    <property type="evidence" value="ECO:0007669"/>
    <property type="project" value="InterPro"/>
</dbReference>
<dbReference type="GO" id="GO:0016036">
    <property type="term" value="P:cellular response to phosphate starvation"/>
    <property type="evidence" value="ECO:0007669"/>
    <property type="project" value="TreeGrafter"/>
</dbReference>
<dbReference type="GO" id="GO:0004721">
    <property type="term" value="F:phosphoprotein phosphatase activity"/>
    <property type="evidence" value="ECO:0007669"/>
    <property type="project" value="TreeGrafter"/>
</dbReference>
<dbReference type="GO" id="GO:0005886">
    <property type="term" value="C:plasma membrane"/>
    <property type="evidence" value="ECO:0007669"/>
    <property type="project" value="UniProtKB-SubCell"/>
</dbReference>
<dbReference type="Proteomes" id="UP000481872">
    <property type="component" value="Unassembled WGS sequence"/>
</dbReference>
<keyword evidence="5" id="KW-0597">Phosphoprotein</keyword>
<keyword evidence="8 14" id="KW-0418">Kinase</keyword>
<dbReference type="InterPro" id="IPR050351">
    <property type="entry name" value="BphY/WalK/GraS-like"/>
</dbReference>
<dbReference type="SUPFAM" id="SSF55874">
    <property type="entry name" value="ATPase domain of HSP90 chaperone/DNA topoisomerase II/histidine kinase"/>
    <property type="match status" value="1"/>
</dbReference>
<dbReference type="SMART" id="SM00387">
    <property type="entry name" value="HATPase_c"/>
    <property type="match status" value="1"/>
</dbReference>
<dbReference type="PROSITE" id="PS50109">
    <property type="entry name" value="HIS_KIN"/>
    <property type="match status" value="1"/>
</dbReference>
<keyword evidence="9 12" id="KW-1133">Transmembrane helix</keyword>